<reference evidence="5 6" key="1">
    <citation type="submission" date="2014-02" db="EMBL/GenBank/DDBJ databases">
        <title>The small core and large imbalanced accessory genome model reveals a collaborative survival strategy of Sorangium cellulosum strains in nature.</title>
        <authorList>
            <person name="Han K."/>
            <person name="Peng R."/>
            <person name="Blom J."/>
            <person name="Li Y.-Z."/>
        </authorList>
    </citation>
    <scope>NUCLEOTIDE SEQUENCE [LARGE SCALE GENOMIC DNA]</scope>
    <source>
        <strain evidence="5 6">So0008-312</strain>
    </source>
</reference>
<keyword evidence="1" id="KW-0328">Glycosyltransferase</keyword>
<feature type="domain" description="Glycosyl transferase family 1" evidence="3">
    <location>
        <begin position="184"/>
        <end position="353"/>
    </location>
</feature>
<dbReference type="RefSeq" id="WP_061611943.1">
    <property type="nucleotide sequence ID" value="NZ_JEMA01000955.1"/>
</dbReference>
<evidence type="ECO:0000256" key="1">
    <source>
        <dbReference type="ARBA" id="ARBA00022676"/>
    </source>
</evidence>
<dbReference type="CDD" id="cd03801">
    <property type="entry name" value="GT4_PimA-like"/>
    <property type="match status" value="1"/>
</dbReference>
<evidence type="ECO:0000313" key="5">
    <source>
        <dbReference type="EMBL" id="KYF63928.1"/>
    </source>
</evidence>
<evidence type="ECO:0008006" key="7">
    <source>
        <dbReference type="Google" id="ProtNLM"/>
    </source>
</evidence>
<dbReference type="AlphaFoldDB" id="A0A150Q8H5"/>
<dbReference type="SUPFAM" id="SSF53756">
    <property type="entry name" value="UDP-Glycosyltransferase/glycogen phosphorylase"/>
    <property type="match status" value="1"/>
</dbReference>
<dbReference type="PANTHER" id="PTHR12526:SF510">
    <property type="entry name" value="D-INOSITOL 3-PHOSPHATE GLYCOSYLTRANSFERASE"/>
    <property type="match status" value="1"/>
</dbReference>
<dbReference type="GO" id="GO:0016757">
    <property type="term" value="F:glycosyltransferase activity"/>
    <property type="evidence" value="ECO:0007669"/>
    <property type="project" value="UniProtKB-KW"/>
</dbReference>
<organism evidence="5 6">
    <name type="scientific">Sorangium cellulosum</name>
    <name type="common">Polyangium cellulosum</name>
    <dbReference type="NCBI Taxonomy" id="56"/>
    <lineage>
        <taxon>Bacteria</taxon>
        <taxon>Pseudomonadati</taxon>
        <taxon>Myxococcota</taxon>
        <taxon>Polyangia</taxon>
        <taxon>Polyangiales</taxon>
        <taxon>Polyangiaceae</taxon>
        <taxon>Sorangium</taxon>
    </lineage>
</organism>
<dbReference type="InterPro" id="IPR001296">
    <property type="entry name" value="Glyco_trans_1"/>
</dbReference>
<dbReference type="Gene3D" id="3.40.50.2000">
    <property type="entry name" value="Glycogen Phosphorylase B"/>
    <property type="match status" value="2"/>
</dbReference>
<dbReference type="PANTHER" id="PTHR12526">
    <property type="entry name" value="GLYCOSYLTRANSFERASE"/>
    <property type="match status" value="1"/>
</dbReference>
<evidence type="ECO:0000256" key="2">
    <source>
        <dbReference type="ARBA" id="ARBA00022679"/>
    </source>
</evidence>
<protein>
    <recommendedName>
        <fullName evidence="7">Glycosyltransferase</fullName>
    </recommendedName>
</protein>
<comment type="caution">
    <text evidence="5">The sequence shown here is derived from an EMBL/GenBank/DDBJ whole genome shotgun (WGS) entry which is preliminary data.</text>
</comment>
<dbReference type="EMBL" id="JEMA01000955">
    <property type="protein sequence ID" value="KYF63928.1"/>
    <property type="molecule type" value="Genomic_DNA"/>
</dbReference>
<dbReference type="Pfam" id="PF13439">
    <property type="entry name" value="Glyco_transf_4"/>
    <property type="match status" value="1"/>
</dbReference>
<dbReference type="Proteomes" id="UP000075260">
    <property type="component" value="Unassembled WGS sequence"/>
</dbReference>
<feature type="domain" description="Glycosyltransferase subfamily 4-like N-terminal" evidence="4">
    <location>
        <begin position="17"/>
        <end position="169"/>
    </location>
</feature>
<keyword evidence="2" id="KW-0808">Transferase</keyword>
<gene>
    <name evidence="5" type="ORF">BE15_20700</name>
</gene>
<evidence type="ECO:0000313" key="6">
    <source>
        <dbReference type="Proteomes" id="UP000075260"/>
    </source>
</evidence>
<sequence>MRLTVLLHGDPKATQQARLGAALAARGHRVILCDAPGIAASIRDEYGQRCEELRLLSSLVPHALRRLWARRSARALGVDVVHLNFLRPWHDLWSRMQGGPPIVATAWGSDINPEVFRRSRWTVRRVDHVLSRASAVTADSVPLLARARARMGERAPSVPCEIVLWGVDLATFERQRALDGAARFRRELGIEPGKRVLLSPRQTKPHYHVDRILRAFAASRWAREGVFVIKLYGRHDEPAYVRKLRSIVRELGVDASVRFAEPCPYSELPGLYAMADAAVSLLEVDGVPSTFCELAALGVPIVASDLPAYEGVLDRDRALLVPPADHAALVAALDRLIDEPELAPRLAERGRAWAVERADWQRCVDRFEALYRAAIVAAAAASGQRA</sequence>
<dbReference type="Pfam" id="PF00534">
    <property type="entry name" value="Glycos_transf_1"/>
    <property type="match status" value="1"/>
</dbReference>
<name>A0A150Q8H5_SORCE</name>
<dbReference type="OrthoDB" id="5493444at2"/>
<accession>A0A150Q8H5</accession>
<dbReference type="InterPro" id="IPR028098">
    <property type="entry name" value="Glyco_trans_4-like_N"/>
</dbReference>
<evidence type="ECO:0000259" key="4">
    <source>
        <dbReference type="Pfam" id="PF13439"/>
    </source>
</evidence>
<evidence type="ECO:0000259" key="3">
    <source>
        <dbReference type="Pfam" id="PF00534"/>
    </source>
</evidence>
<proteinExistence type="predicted"/>